<protein>
    <recommendedName>
        <fullName evidence="6">Protein kinase domain-containing protein</fullName>
    </recommendedName>
</protein>
<dbReference type="Proteomes" id="UP000053593">
    <property type="component" value="Unassembled WGS sequence"/>
</dbReference>
<accession>A0A0D0BRJ0</accession>
<dbReference type="PANTHER" id="PTHR44329:SF288">
    <property type="entry name" value="MITOGEN-ACTIVATED PROTEIN KINASE KINASE KINASE 20"/>
    <property type="match status" value="1"/>
</dbReference>
<evidence type="ECO:0000256" key="2">
    <source>
        <dbReference type="ARBA" id="ARBA00022741"/>
    </source>
</evidence>
<organism evidence="7 8">
    <name type="scientific">Collybiopsis luxurians FD-317 M1</name>
    <dbReference type="NCBI Taxonomy" id="944289"/>
    <lineage>
        <taxon>Eukaryota</taxon>
        <taxon>Fungi</taxon>
        <taxon>Dikarya</taxon>
        <taxon>Basidiomycota</taxon>
        <taxon>Agaricomycotina</taxon>
        <taxon>Agaricomycetes</taxon>
        <taxon>Agaricomycetidae</taxon>
        <taxon>Agaricales</taxon>
        <taxon>Marasmiineae</taxon>
        <taxon>Omphalotaceae</taxon>
        <taxon>Collybiopsis</taxon>
        <taxon>Collybiopsis luxurians</taxon>
    </lineage>
</organism>
<evidence type="ECO:0000256" key="5">
    <source>
        <dbReference type="SAM" id="MobiDB-lite"/>
    </source>
</evidence>
<dbReference type="PANTHER" id="PTHR44329">
    <property type="entry name" value="SERINE/THREONINE-PROTEIN KINASE TNNI3K-RELATED"/>
    <property type="match status" value="1"/>
</dbReference>
<reference evidence="7 8" key="1">
    <citation type="submission" date="2014-04" db="EMBL/GenBank/DDBJ databases">
        <title>Evolutionary Origins and Diversification of the Mycorrhizal Mutualists.</title>
        <authorList>
            <consortium name="DOE Joint Genome Institute"/>
            <consortium name="Mycorrhizal Genomics Consortium"/>
            <person name="Kohler A."/>
            <person name="Kuo A."/>
            <person name="Nagy L.G."/>
            <person name="Floudas D."/>
            <person name="Copeland A."/>
            <person name="Barry K.W."/>
            <person name="Cichocki N."/>
            <person name="Veneault-Fourrey C."/>
            <person name="LaButti K."/>
            <person name="Lindquist E.A."/>
            <person name="Lipzen A."/>
            <person name="Lundell T."/>
            <person name="Morin E."/>
            <person name="Murat C."/>
            <person name="Riley R."/>
            <person name="Ohm R."/>
            <person name="Sun H."/>
            <person name="Tunlid A."/>
            <person name="Henrissat B."/>
            <person name="Grigoriev I.V."/>
            <person name="Hibbett D.S."/>
            <person name="Martin F."/>
        </authorList>
    </citation>
    <scope>NUCLEOTIDE SEQUENCE [LARGE SCALE GENOMIC DNA]</scope>
    <source>
        <strain evidence="7 8">FD-317 M1</strain>
    </source>
</reference>
<evidence type="ECO:0000256" key="4">
    <source>
        <dbReference type="ARBA" id="ARBA00022840"/>
    </source>
</evidence>
<evidence type="ECO:0000313" key="7">
    <source>
        <dbReference type="EMBL" id="KIK57826.1"/>
    </source>
</evidence>
<evidence type="ECO:0000259" key="6">
    <source>
        <dbReference type="PROSITE" id="PS50011"/>
    </source>
</evidence>
<dbReference type="Gene3D" id="1.10.510.10">
    <property type="entry name" value="Transferase(Phosphotransferase) domain 1"/>
    <property type="match status" value="1"/>
</dbReference>
<keyword evidence="2" id="KW-0547">Nucleotide-binding</keyword>
<evidence type="ECO:0000256" key="3">
    <source>
        <dbReference type="ARBA" id="ARBA00022777"/>
    </source>
</evidence>
<dbReference type="InterPro" id="IPR000719">
    <property type="entry name" value="Prot_kinase_dom"/>
</dbReference>
<feature type="domain" description="Protein kinase" evidence="6">
    <location>
        <begin position="86"/>
        <end position="434"/>
    </location>
</feature>
<dbReference type="AlphaFoldDB" id="A0A0D0BRJ0"/>
<dbReference type="InterPro" id="IPR011009">
    <property type="entry name" value="Kinase-like_dom_sf"/>
</dbReference>
<keyword evidence="8" id="KW-1185">Reference proteome</keyword>
<feature type="region of interest" description="Disordered" evidence="5">
    <location>
        <begin position="15"/>
        <end position="36"/>
    </location>
</feature>
<dbReference type="HOGENOM" id="CLU_041465_0_0_1"/>
<dbReference type="GO" id="GO:0004674">
    <property type="term" value="F:protein serine/threonine kinase activity"/>
    <property type="evidence" value="ECO:0007669"/>
    <property type="project" value="TreeGrafter"/>
</dbReference>
<dbReference type="InterPro" id="IPR051681">
    <property type="entry name" value="Ser/Thr_Kinases-Pseudokinases"/>
</dbReference>
<dbReference type="EMBL" id="KN834789">
    <property type="protein sequence ID" value="KIK57826.1"/>
    <property type="molecule type" value="Genomic_DNA"/>
</dbReference>
<evidence type="ECO:0000313" key="8">
    <source>
        <dbReference type="Proteomes" id="UP000053593"/>
    </source>
</evidence>
<dbReference type="PROSITE" id="PS50011">
    <property type="entry name" value="PROTEIN_KINASE_DOM"/>
    <property type="match status" value="1"/>
</dbReference>
<keyword evidence="1" id="KW-0808">Transferase</keyword>
<sequence length="434" mass="49225">MIEIPSQFADEAKALANSQNKSSWHPVPCPESDNPDPTFYDDFVTEDLENATGSTNWLLHHIPGIFDSGHELCIRYKRNPDVVDCSENEALCGDGGGLSYLVAKEVLQHLPSSQPHPRRKFHVDFFTNQDGTHHFDITETDLQIRGHALDQFENISLPFINISSLRQKYICCGSLRIHVVTVNPEDDQKLLVFKEAFPPDVSLSFPRELSFLQRLPHSDFLLHPTAVIVDDTHLLRGYLIPYHPASSLNSLFHLSSCDSVSISPFQPMHGPFPSHLQRTHNRPRISWPLRLLWAAEAVAAIAFLHSQAIFWGDVKVDNIVLCTDGHCRLIDYFPHGYSEDWAPPEFPATIRSRPARDIYTPEHDVFSLGLLLWAIGEEVFNFVREVPFVEPVLLWSIDGHVPDWYRQLAQSCLNPSPVSRMKVDQLLAGLKVHV</sequence>
<name>A0A0D0BRJ0_9AGAR</name>
<dbReference type="GO" id="GO:0005524">
    <property type="term" value="F:ATP binding"/>
    <property type="evidence" value="ECO:0007669"/>
    <property type="project" value="UniProtKB-KW"/>
</dbReference>
<proteinExistence type="predicted"/>
<evidence type="ECO:0000256" key="1">
    <source>
        <dbReference type="ARBA" id="ARBA00022679"/>
    </source>
</evidence>
<keyword evidence="4" id="KW-0067">ATP-binding</keyword>
<dbReference type="Pfam" id="PF00069">
    <property type="entry name" value="Pkinase"/>
    <property type="match status" value="1"/>
</dbReference>
<dbReference type="SUPFAM" id="SSF56112">
    <property type="entry name" value="Protein kinase-like (PK-like)"/>
    <property type="match status" value="1"/>
</dbReference>
<gene>
    <name evidence="7" type="ORF">GYMLUDRAFT_75436</name>
</gene>
<keyword evidence="3" id="KW-0418">Kinase</keyword>
<dbReference type="OrthoDB" id="3257280at2759"/>